<keyword evidence="2" id="KW-0808">Transferase</keyword>
<protein>
    <submittedName>
        <fullName evidence="2">Aminoglycoside phosphotransferase family protein</fullName>
    </submittedName>
</protein>
<dbReference type="InterPro" id="IPR011009">
    <property type="entry name" value="Kinase-like_dom_sf"/>
</dbReference>
<reference evidence="2 3" key="1">
    <citation type="submission" date="2019-06" db="EMBL/GenBank/DDBJ databases">
        <title>Paenimaribius caenipelagi gen. nov., sp. nov., isolated from a tidal flat.</title>
        <authorList>
            <person name="Yoon J.-H."/>
        </authorList>
    </citation>
    <scope>NUCLEOTIDE SEQUENCE [LARGE SCALE GENOMIC DNA]</scope>
    <source>
        <strain evidence="2 3">JBTF-M29</strain>
    </source>
</reference>
<feature type="domain" description="Aminoglycoside phosphotransferase" evidence="1">
    <location>
        <begin position="39"/>
        <end position="275"/>
    </location>
</feature>
<evidence type="ECO:0000313" key="2">
    <source>
        <dbReference type="EMBL" id="TRD23508.1"/>
    </source>
</evidence>
<dbReference type="Gene3D" id="3.90.1200.10">
    <property type="match status" value="1"/>
</dbReference>
<organism evidence="2 3">
    <name type="scientific">Palleronia caenipelagi</name>
    <dbReference type="NCBI Taxonomy" id="2489174"/>
    <lineage>
        <taxon>Bacteria</taxon>
        <taxon>Pseudomonadati</taxon>
        <taxon>Pseudomonadota</taxon>
        <taxon>Alphaproteobacteria</taxon>
        <taxon>Rhodobacterales</taxon>
        <taxon>Roseobacteraceae</taxon>
        <taxon>Palleronia</taxon>
    </lineage>
</organism>
<comment type="caution">
    <text evidence="2">The sequence shown here is derived from an EMBL/GenBank/DDBJ whole genome shotgun (WGS) entry which is preliminary data.</text>
</comment>
<dbReference type="Proteomes" id="UP000318590">
    <property type="component" value="Unassembled WGS sequence"/>
</dbReference>
<dbReference type="EMBL" id="VFSV01000001">
    <property type="protein sequence ID" value="TRD23508.1"/>
    <property type="molecule type" value="Genomic_DNA"/>
</dbReference>
<gene>
    <name evidence="2" type="ORF">FEV53_00385</name>
</gene>
<evidence type="ECO:0000313" key="3">
    <source>
        <dbReference type="Proteomes" id="UP000318590"/>
    </source>
</evidence>
<evidence type="ECO:0000259" key="1">
    <source>
        <dbReference type="Pfam" id="PF01636"/>
    </source>
</evidence>
<name>A0A547QAU6_9RHOB</name>
<dbReference type="InterPro" id="IPR002575">
    <property type="entry name" value="Aminoglycoside_PTrfase"/>
</dbReference>
<accession>A0A547QAU6</accession>
<dbReference type="Pfam" id="PF01636">
    <property type="entry name" value="APH"/>
    <property type="match status" value="1"/>
</dbReference>
<dbReference type="GO" id="GO:0016740">
    <property type="term" value="F:transferase activity"/>
    <property type="evidence" value="ECO:0007669"/>
    <property type="project" value="UniProtKB-KW"/>
</dbReference>
<sequence>MPPPGAFGPDKGDDMEEAEQVLRDARAVLNPAGISVARVSFVASGATAQVWKLESASKTWALRIVTGNRGAEDQVGYAIRRELFDRGGHVAEPVLTSAELQPIAGRDWSLDRFIHGVHPARGCLPDRAAVQLGQTLSLLHHLPARGFGRPSGMAEGTAIGPCEAPMDGVRHRFENPLPECWPRGYTHPLLTRLPELRDQILSRLARVTERVQQGHGVLCHSDLHERQFICSGDDLGALIDFGDVTLMDQHWDLGSLLYFHGPEICGKVLRGYGATQICPDMVASFSIAVAMHHASRARLPGKEHRFDVAAKYIRRLLSDVDRDPA</sequence>
<dbReference type="SUPFAM" id="SSF56112">
    <property type="entry name" value="Protein kinase-like (PK-like)"/>
    <property type="match status" value="1"/>
</dbReference>
<dbReference type="OrthoDB" id="3806873at2"/>
<proteinExistence type="predicted"/>
<dbReference type="AlphaFoldDB" id="A0A547QAU6"/>
<keyword evidence="3" id="KW-1185">Reference proteome</keyword>